<name>A0AA44TC41_BACCE</name>
<dbReference type="RefSeq" id="WP_000345248.1">
    <property type="nucleotide sequence ID" value="NZ_NUYJ01000064.1"/>
</dbReference>
<dbReference type="GO" id="GO:0003677">
    <property type="term" value="F:DNA binding"/>
    <property type="evidence" value="ECO:0007669"/>
    <property type="project" value="InterPro"/>
</dbReference>
<feature type="domain" description="RNA polymerase sigma-70 region 2" evidence="2">
    <location>
        <begin position="6"/>
        <end position="70"/>
    </location>
</feature>
<dbReference type="PANTHER" id="PTHR30173">
    <property type="entry name" value="SIGMA 19 FACTOR"/>
    <property type="match status" value="1"/>
</dbReference>
<dbReference type="Gene3D" id="1.10.1740.10">
    <property type="match status" value="1"/>
</dbReference>
<dbReference type="InterPro" id="IPR014303">
    <property type="entry name" value="RNA_pol_sigma-70_ECF"/>
</dbReference>
<dbReference type="AlphaFoldDB" id="A0AA44TC41"/>
<dbReference type="InterPro" id="IPR013249">
    <property type="entry name" value="RNA_pol_sigma70_r4_t2"/>
</dbReference>
<evidence type="ECO:0000313" key="4">
    <source>
        <dbReference type="EMBL" id="PFR86382.1"/>
    </source>
</evidence>
<dbReference type="InterPro" id="IPR032710">
    <property type="entry name" value="NTF2-like_dom_sf"/>
</dbReference>
<dbReference type="InterPro" id="IPR036388">
    <property type="entry name" value="WH-like_DNA-bd_sf"/>
</dbReference>
<dbReference type="EMBL" id="NVBO01000375">
    <property type="protein sequence ID" value="PFR86382.1"/>
    <property type="molecule type" value="Genomic_DNA"/>
</dbReference>
<dbReference type="InterPro" id="IPR013325">
    <property type="entry name" value="RNA_pol_sigma_r2"/>
</dbReference>
<dbReference type="Gene3D" id="1.10.10.10">
    <property type="entry name" value="Winged helix-like DNA-binding domain superfamily/Winged helix DNA-binding domain"/>
    <property type="match status" value="1"/>
</dbReference>
<reference evidence="4 5" key="1">
    <citation type="submission" date="2017-09" db="EMBL/GenBank/DDBJ databases">
        <title>Large-scale bioinformatics analysis of Bacillus genomes uncovers conserved roles of natural products in bacterial physiology.</title>
        <authorList>
            <consortium name="Agbiome Team Llc"/>
            <person name="Bleich R.M."/>
            <person name="Grubbs K.J."/>
            <person name="Santa Maria K.C."/>
            <person name="Allen S.E."/>
            <person name="Farag S."/>
            <person name="Shank E.A."/>
            <person name="Bowers A."/>
        </authorList>
    </citation>
    <scope>NUCLEOTIDE SEQUENCE [LARGE SCALE GENOMIC DNA]</scope>
    <source>
        <strain evidence="4 5">AFS067272</strain>
    </source>
</reference>
<dbReference type="SUPFAM" id="SSF54427">
    <property type="entry name" value="NTF2-like"/>
    <property type="match status" value="1"/>
</dbReference>
<proteinExistence type="predicted"/>
<feature type="domain" description="RNA polymerase sigma factor 70 region 4 type 2" evidence="3">
    <location>
        <begin position="107"/>
        <end position="156"/>
    </location>
</feature>
<evidence type="ECO:0000259" key="2">
    <source>
        <dbReference type="Pfam" id="PF04542"/>
    </source>
</evidence>
<dbReference type="InterPro" id="IPR013324">
    <property type="entry name" value="RNA_pol_sigma_r3/r4-like"/>
</dbReference>
<dbReference type="NCBIfam" id="NF007214">
    <property type="entry name" value="PRK09636.1"/>
    <property type="match status" value="1"/>
</dbReference>
<dbReference type="InterPro" id="IPR007627">
    <property type="entry name" value="RNA_pol_sigma70_r2"/>
</dbReference>
<sequence>MDFETLYRTFQPLVYSVAYRLLGSVSDAEDVAQDILMKSHHIEQEQIRNMKSYLIKMTTNHCLNILQSARKKREIYTGEWLPEPEVGTEKLTPMEVLLQTESISYAFLVLLENLTPVERAVFVLRKAFRYDYREIAEILNKSEANCRKIYSRCKEKIRHEVPVHPQQSDHTEKMIHTFLKGSETGDFEEFIHLLTVDATLITDGGGKVRAAIFPILGKQRIQIFLEAIVSRGFFQLEILPTIINGQFGILARNKGRVEKVICFEWDESGESIRRIYIVVNPDKLKHIPVL</sequence>
<dbReference type="GO" id="GO:0006352">
    <property type="term" value="P:DNA-templated transcription initiation"/>
    <property type="evidence" value="ECO:0007669"/>
    <property type="project" value="InterPro"/>
</dbReference>
<dbReference type="NCBIfam" id="TIGR02957">
    <property type="entry name" value="SigX4"/>
    <property type="match status" value="1"/>
</dbReference>
<dbReference type="InterPro" id="IPR014284">
    <property type="entry name" value="RNA_pol_sigma-70_dom"/>
</dbReference>
<comment type="caution">
    <text evidence="4">The sequence shown here is derived from an EMBL/GenBank/DDBJ whole genome shotgun (WGS) entry which is preliminary data.</text>
</comment>
<evidence type="ECO:0000259" key="3">
    <source>
        <dbReference type="Pfam" id="PF08281"/>
    </source>
</evidence>
<dbReference type="SUPFAM" id="SSF88946">
    <property type="entry name" value="Sigma2 domain of RNA polymerase sigma factors"/>
    <property type="match status" value="1"/>
</dbReference>
<accession>A0AA44TC41</accession>
<dbReference type="Pfam" id="PF04542">
    <property type="entry name" value="Sigma70_r2"/>
    <property type="match status" value="1"/>
</dbReference>
<evidence type="ECO:0000313" key="5">
    <source>
        <dbReference type="Proteomes" id="UP000226357"/>
    </source>
</evidence>
<dbReference type="GO" id="GO:0016987">
    <property type="term" value="F:sigma factor activity"/>
    <property type="evidence" value="ECO:0007669"/>
    <property type="project" value="InterPro"/>
</dbReference>
<dbReference type="NCBIfam" id="TIGR02937">
    <property type="entry name" value="sigma70-ECF"/>
    <property type="match status" value="1"/>
</dbReference>
<dbReference type="Proteomes" id="UP000226357">
    <property type="component" value="Unassembled WGS sequence"/>
</dbReference>
<dbReference type="PANTHER" id="PTHR30173:SF36">
    <property type="entry name" value="ECF RNA POLYMERASE SIGMA FACTOR SIGJ"/>
    <property type="match status" value="1"/>
</dbReference>
<organism evidence="4 5">
    <name type="scientific">Bacillus cereus</name>
    <dbReference type="NCBI Taxonomy" id="1396"/>
    <lineage>
        <taxon>Bacteria</taxon>
        <taxon>Bacillati</taxon>
        <taxon>Bacillota</taxon>
        <taxon>Bacilli</taxon>
        <taxon>Bacillales</taxon>
        <taxon>Bacillaceae</taxon>
        <taxon>Bacillus</taxon>
        <taxon>Bacillus cereus group</taxon>
    </lineage>
</organism>
<protein>
    <submittedName>
        <fullName evidence="4">RNA polymerase sigma-70 factor</fullName>
    </submittedName>
</protein>
<dbReference type="Pfam" id="PF08281">
    <property type="entry name" value="Sigma70_r4_2"/>
    <property type="match status" value="1"/>
</dbReference>
<gene>
    <name evidence="4" type="ORF">COK38_26400</name>
</gene>
<evidence type="ECO:0000256" key="1">
    <source>
        <dbReference type="ARBA" id="ARBA00011344"/>
    </source>
</evidence>
<dbReference type="InterPro" id="IPR052704">
    <property type="entry name" value="ECF_Sigma-70_Domain"/>
</dbReference>
<comment type="subunit">
    <text evidence="1">Interacts transiently with the RNA polymerase catalytic core formed by RpoA, RpoB, RpoC and RpoZ (2 alpha, 1 beta, 1 beta' and 1 omega subunit) to form the RNA polymerase holoenzyme that can initiate transcription.</text>
</comment>
<dbReference type="SUPFAM" id="SSF88659">
    <property type="entry name" value="Sigma3 and sigma4 domains of RNA polymerase sigma factors"/>
    <property type="match status" value="1"/>
</dbReference>